<proteinExistence type="predicted"/>
<protein>
    <submittedName>
        <fullName evidence="3">Protein melted</fullName>
    </submittedName>
</protein>
<evidence type="ECO:0000256" key="2">
    <source>
        <dbReference type="ARBA" id="ARBA00023136"/>
    </source>
</evidence>
<reference evidence="3 4" key="1">
    <citation type="submission" date="2019-05" db="EMBL/GenBank/DDBJ databases">
        <title>Another draft genome of Portunus trituberculatus and its Hox gene families provides insights of decapod evolution.</title>
        <authorList>
            <person name="Jeong J.-H."/>
            <person name="Song I."/>
            <person name="Kim S."/>
            <person name="Choi T."/>
            <person name="Kim D."/>
            <person name="Ryu S."/>
            <person name="Kim W."/>
        </authorList>
    </citation>
    <scope>NUCLEOTIDE SEQUENCE [LARGE SCALE GENOMIC DNA]</scope>
    <source>
        <tissue evidence="3">Muscle</tissue>
    </source>
</reference>
<evidence type="ECO:0000313" key="3">
    <source>
        <dbReference type="EMBL" id="MPC18205.1"/>
    </source>
</evidence>
<keyword evidence="2" id="KW-0472">Membrane</keyword>
<dbReference type="AlphaFoldDB" id="A0A5B7DAL0"/>
<dbReference type="Proteomes" id="UP000324222">
    <property type="component" value="Unassembled WGS sequence"/>
</dbReference>
<sequence length="81" mass="8934">MVAGDLFNVPDHVIVNDLTDVVNKILEIASLPEYTRNDNDQSVVEICITRVTSAISPATSTPRVIRGCTRQHLRLSKCNKA</sequence>
<evidence type="ECO:0000313" key="4">
    <source>
        <dbReference type="Proteomes" id="UP000324222"/>
    </source>
</evidence>
<dbReference type="GO" id="GO:0005886">
    <property type="term" value="C:plasma membrane"/>
    <property type="evidence" value="ECO:0007669"/>
    <property type="project" value="TreeGrafter"/>
</dbReference>
<keyword evidence="4" id="KW-1185">Reference proteome</keyword>
<dbReference type="GO" id="GO:0009966">
    <property type="term" value="P:regulation of signal transduction"/>
    <property type="evidence" value="ECO:0007669"/>
    <property type="project" value="TreeGrafter"/>
</dbReference>
<dbReference type="PANTHER" id="PTHR21630">
    <property type="entry name" value="VEPH-A/MELTED"/>
    <property type="match status" value="1"/>
</dbReference>
<gene>
    <name evidence="3" type="primary">melt_0</name>
    <name evidence="3" type="ORF">E2C01_011083</name>
</gene>
<dbReference type="GO" id="GO:0010314">
    <property type="term" value="F:phosphatidylinositol-5-phosphate binding"/>
    <property type="evidence" value="ECO:0007669"/>
    <property type="project" value="TreeGrafter"/>
</dbReference>
<evidence type="ECO:0000256" key="1">
    <source>
        <dbReference type="ARBA" id="ARBA00004184"/>
    </source>
</evidence>
<comment type="caution">
    <text evidence="3">The sequence shown here is derived from an EMBL/GenBank/DDBJ whole genome shotgun (WGS) entry which is preliminary data.</text>
</comment>
<dbReference type="EMBL" id="VSRR010000658">
    <property type="protein sequence ID" value="MPC18205.1"/>
    <property type="molecule type" value="Genomic_DNA"/>
</dbReference>
<dbReference type="GO" id="GO:0012505">
    <property type="term" value="C:endomembrane system"/>
    <property type="evidence" value="ECO:0007669"/>
    <property type="project" value="UniProtKB-SubCell"/>
</dbReference>
<name>A0A5B7DAL0_PORTR</name>
<dbReference type="OrthoDB" id="5869902at2759"/>
<accession>A0A5B7DAL0</accession>
<dbReference type="PANTHER" id="PTHR21630:SF10">
    <property type="entry name" value="VENTRICULAR ZONE-EXPRESSED PH DOMAIN-CONTAINING PROTEIN HOMOLOG 1"/>
    <property type="match status" value="1"/>
</dbReference>
<dbReference type="InterPro" id="IPR039888">
    <property type="entry name" value="Melted-like"/>
</dbReference>
<organism evidence="3 4">
    <name type="scientific">Portunus trituberculatus</name>
    <name type="common">Swimming crab</name>
    <name type="synonym">Neptunus trituberculatus</name>
    <dbReference type="NCBI Taxonomy" id="210409"/>
    <lineage>
        <taxon>Eukaryota</taxon>
        <taxon>Metazoa</taxon>
        <taxon>Ecdysozoa</taxon>
        <taxon>Arthropoda</taxon>
        <taxon>Crustacea</taxon>
        <taxon>Multicrustacea</taxon>
        <taxon>Malacostraca</taxon>
        <taxon>Eumalacostraca</taxon>
        <taxon>Eucarida</taxon>
        <taxon>Decapoda</taxon>
        <taxon>Pleocyemata</taxon>
        <taxon>Brachyura</taxon>
        <taxon>Eubrachyura</taxon>
        <taxon>Portunoidea</taxon>
        <taxon>Portunidae</taxon>
        <taxon>Portuninae</taxon>
        <taxon>Portunus</taxon>
    </lineage>
</organism>
<comment type="subcellular location">
    <subcellularLocation>
        <location evidence="1">Endomembrane system</location>
        <topology evidence="1">Peripheral membrane protein</topology>
    </subcellularLocation>
</comment>